<sequence length="36" mass="4196">RRQHDEAGKDRTQRLIPTHIQPPLTLYASLSNWAKP</sequence>
<comment type="caution">
    <text evidence="1">The sequence shown here is derived from an EMBL/GenBank/DDBJ whole genome shotgun (WGS) entry which is preliminary data.</text>
</comment>
<reference evidence="1" key="1">
    <citation type="journal article" date="2014" name="Front. Microbiol.">
        <title>High frequency of phylogenetically diverse reductive dehalogenase-homologous genes in deep subseafloor sedimentary metagenomes.</title>
        <authorList>
            <person name="Kawai M."/>
            <person name="Futagami T."/>
            <person name="Toyoda A."/>
            <person name="Takaki Y."/>
            <person name="Nishi S."/>
            <person name="Hori S."/>
            <person name="Arai W."/>
            <person name="Tsubouchi T."/>
            <person name="Morono Y."/>
            <person name="Uchiyama I."/>
            <person name="Ito T."/>
            <person name="Fujiyama A."/>
            <person name="Inagaki F."/>
            <person name="Takami H."/>
        </authorList>
    </citation>
    <scope>NUCLEOTIDE SEQUENCE</scope>
    <source>
        <strain evidence="1">Expedition CK06-06</strain>
    </source>
</reference>
<proteinExistence type="predicted"/>
<organism evidence="1">
    <name type="scientific">marine sediment metagenome</name>
    <dbReference type="NCBI Taxonomy" id="412755"/>
    <lineage>
        <taxon>unclassified sequences</taxon>
        <taxon>metagenomes</taxon>
        <taxon>ecological metagenomes</taxon>
    </lineage>
</organism>
<evidence type="ECO:0000313" key="1">
    <source>
        <dbReference type="EMBL" id="GAH63040.1"/>
    </source>
</evidence>
<protein>
    <submittedName>
        <fullName evidence="1">Uncharacterized protein</fullName>
    </submittedName>
</protein>
<name>X1I165_9ZZZZ</name>
<dbReference type="EMBL" id="BARU01030381">
    <property type="protein sequence ID" value="GAH63040.1"/>
    <property type="molecule type" value="Genomic_DNA"/>
</dbReference>
<gene>
    <name evidence="1" type="ORF">S03H2_48218</name>
</gene>
<feature type="non-terminal residue" evidence="1">
    <location>
        <position position="1"/>
    </location>
</feature>
<dbReference type="AlphaFoldDB" id="X1I165"/>
<accession>X1I165</accession>